<protein>
    <recommendedName>
        <fullName evidence="2">TnsA endonuclease N-terminal domain-containing protein</fullName>
    </recommendedName>
</protein>
<name>A0A418NI16_9SPHN</name>
<dbReference type="InterPro" id="IPR036388">
    <property type="entry name" value="WH-like_DNA-bd_sf"/>
</dbReference>
<dbReference type="EMBL" id="QXFK01000015">
    <property type="protein sequence ID" value="RIV78599.1"/>
    <property type="molecule type" value="Genomic_DNA"/>
</dbReference>
<feature type="compositionally biased region" description="Basic residues" evidence="1">
    <location>
        <begin position="1"/>
        <end position="12"/>
    </location>
</feature>
<dbReference type="InterPro" id="IPR011335">
    <property type="entry name" value="Restrct_endonuc-II-like"/>
</dbReference>
<evidence type="ECO:0000256" key="1">
    <source>
        <dbReference type="SAM" id="MobiDB-lite"/>
    </source>
</evidence>
<dbReference type="InterPro" id="IPR014833">
    <property type="entry name" value="TnsA_N"/>
</dbReference>
<proteinExistence type="predicted"/>
<dbReference type="Pfam" id="PF08722">
    <property type="entry name" value="Tn7_TnsA-like_N"/>
    <property type="match status" value="1"/>
</dbReference>
<keyword evidence="4" id="KW-1185">Reference proteome</keyword>
<dbReference type="Gene3D" id="1.10.10.10">
    <property type="entry name" value="Winged helix-like DNA-binding domain superfamily/Winged helix DNA-binding domain"/>
    <property type="match status" value="1"/>
</dbReference>
<dbReference type="Gene3D" id="3.40.1350.10">
    <property type="match status" value="1"/>
</dbReference>
<accession>A0A418NI16</accession>
<dbReference type="OrthoDB" id="5291587at2"/>
<dbReference type="CDD" id="cd22362">
    <property type="entry name" value="TnsA_endonuclease-like"/>
    <property type="match status" value="1"/>
</dbReference>
<feature type="compositionally biased region" description="Basic and acidic residues" evidence="1">
    <location>
        <begin position="18"/>
        <end position="31"/>
    </location>
</feature>
<dbReference type="AlphaFoldDB" id="A0A418NI16"/>
<sequence>MVQRNASRKSGRRTAVSRTHEPHLRVHDVPSKGRSSRILQGGAVRHLLSDLETRLLTELEWCDAVGEIREQYALPLHATQSIAAELGIRHPIVPGTKEPAVLSTDFVFEIGHGRSRTRHARAVKSASEFDIRSPKRLKAVARTAEKLEIERRYWEGEGVEWRLVTDRDLDRVRCANIRLFLSSNALDPREGQAFWEDALTFTADRLRAGSDRPLSHLARKAEADGKLLERQFIACVRHLCATRVIVFDMTKEFSPDLRASDFEFAAARR</sequence>
<reference evidence="3 4" key="1">
    <citation type="submission" date="2018-08" db="EMBL/GenBank/DDBJ databases">
        <title>Altererythrobacter sp.Ery1 and Ery12, the genome sequencing of novel strains in genus Alterythrobacter.</title>
        <authorList>
            <person name="Cheng H."/>
            <person name="Wu Y.-H."/>
            <person name="Fang C."/>
            <person name="Xu X.-W."/>
        </authorList>
    </citation>
    <scope>NUCLEOTIDE SEQUENCE [LARGE SCALE GENOMIC DNA]</scope>
    <source>
        <strain evidence="3 4">Ery1</strain>
    </source>
</reference>
<feature type="region of interest" description="Disordered" evidence="1">
    <location>
        <begin position="1"/>
        <end position="35"/>
    </location>
</feature>
<evidence type="ECO:0000313" key="4">
    <source>
        <dbReference type="Proteomes" id="UP000285092"/>
    </source>
</evidence>
<evidence type="ECO:0000259" key="2">
    <source>
        <dbReference type="Pfam" id="PF08722"/>
    </source>
</evidence>
<gene>
    <name evidence="3" type="ORF">D2V04_07275</name>
</gene>
<dbReference type="GO" id="GO:0003676">
    <property type="term" value="F:nucleic acid binding"/>
    <property type="evidence" value="ECO:0007669"/>
    <property type="project" value="InterPro"/>
</dbReference>
<dbReference type="InterPro" id="IPR011856">
    <property type="entry name" value="tRNA_endonuc-like_dom_sf"/>
</dbReference>
<dbReference type="Proteomes" id="UP000285092">
    <property type="component" value="Unassembled WGS sequence"/>
</dbReference>
<evidence type="ECO:0000313" key="3">
    <source>
        <dbReference type="EMBL" id="RIV78599.1"/>
    </source>
</evidence>
<comment type="caution">
    <text evidence="3">The sequence shown here is derived from an EMBL/GenBank/DDBJ whole genome shotgun (WGS) entry which is preliminary data.</text>
</comment>
<feature type="domain" description="TnsA endonuclease N-terminal" evidence="2">
    <location>
        <begin position="63"/>
        <end position="166"/>
    </location>
</feature>
<organism evidence="3 4">
    <name type="scientific">Pelagerythrobacter aerophilus</name>
    <dbReference type="NCBI Taxonomy" id="2306995"/>
    <lineage>
        <taxon>Bacteria</taxon>
        <taxon>Pseudomonadati</taxon>
        <taxon>Pseudomonadota</taxon>
        <taxon>Alphaproteobacteria</taxon>
        <taxon>Sphingomonadales</taxon>
        <taxon>Erythrobacteraceae</taxon>
        <taxon>Pelagerythrobacter</taxon>
    </lineage>
</organism>
<dbReference type="SUPFAM" id="SSF52980">
    <property type="entry name" value="Restriction endonuclease-like"/>
    <property type="match status" value="1"/>
</dbReference>